<sequence>MNFQHLIQSSRKQIYDWFIQSEILKIEMLKSKLLYFDSQIVSKFLSLELIKDEGKINQMKLINKEEFVAEGEDKQIIIWNPEEINIKNYDTMSRNIECTQIQIYKNDMS</sequence>
<accession>A0A8S1PFS7</accession>
<dbReference type="Proteomes" id="UP000692954">
    <property type="component" value="Unassembled WGS sequence"/>
</dbReference>
<dbReference type="AlphaFoldDB" id="A0A8S1PFS7"/>
<proteinExistence type="predicted"/>
<protein>
    <submittedName>
        <fullName evidence="1">Uncharacterized protein</fullName>
    </submittedName>
</protein>
<gene>
    <name evidence="1" type="ORF">PSON_ATCC_30995.1.T0770100</name>
</gene>
<keyword evidence="2" id="KW-1185">Reference proteome</keyword>
<name>A0A8S1PFS7_9CILI</name>
<evidence type="ECO:0000313" key="1">
    <source>
        <dbReference type="EMBL" id="CAD8102132.1"/>
    </source>
</evidence>
<evidence type="ECO:0000313" key="2">
    <source>
        <dbReference type="Proteomes" id="UP000692954"/>
    </source>
</evidence>
<organism evidence="1 2">
    <name type="scientific">Paramecium sonneborni</name>
    <dbReference type="NCBI Taxonomy" id="65129"/>
    <lineage>
        <taxon>Eukaryota</taxon>
        <taxon>Sar</taxon>
        <taxon>Alveolata</taxon>
        <taxon>Ciliophora</taxon>
        <taxon>Intramacronucleata</taxon>
        <taxon>Oligohymenophorea</taxon>
        <taxon>Peniculida</taxon>
        <taxon>Parameciidae</taxon>
        <taxon>Paramecium</taxon>
    </lineage>
</organism>
<dbReference type="EMBL" id="CAJJDN010000077">
    <property type="protein sequence ID" value="CAD8102132.1"/>
    <property type="molecule type" value="Genomic_DNA"/>
</dbReference>
<reference evidence="1" key="1">
    <citation type="submission" date="2021-01" db="EMBL/GenBank/DDBJ databases">
        <authorList>
            <consortium name="Genoscope - CEA"/>
            <person name="William W."/>
        </authorList>
    </citation>
    <scope>NUCLEOTIDE SEQUENCE</scope>
</reference>
<comment type="caution">
    <text evidence="1">The sequence shown here is derived from an EMBL/GenBank/DDBJ whole genome shotgun (WGS) entry which is preliminary data.</text>
</comment>